<dbReference type="InterPro" id="IPR013861">
    <property type="entry name" value="TMEM115/Pdh1/Rbl19"/>
</dbReference>
<proteinExistence type="predicted"/>
<feature type="transmembrane region" description="Helical" evidence="5">
    <location>
        <begin position="59"/>
        <end position="81"/>
    </location>
</feature>
<comment type="subcellular location">
    <subcellularLocation>
        <location evidence="1">Membrane</location>
        <topology evidence="1">Multi-pass membrane protein</topology>
    </subcellularLocation>
</comment>
<dbReference type="GO" id="GO:0016020">
    <property type="term" value="C:membrane"/>
    <property type="evidence" value="ECO:0007669"/>
    <property type="project" value="UniProtKB-SubCell"/>
</dbReference>
<organism evidence="6 7">
    <name type="scientific">Candidatus Segetimicrobium genomatis</name>
    <dbReference type="NCBI Taxonomy" id="2569760"/>
    <lineage>
        <taxon>Bacteria</taxon>
        <taxon>Bacillati</taxon>
        <taxon>Candidatus Sysuimicrobiota</taxon>
        <taxon>Candidatus Sysuimicrobiia</taxon>
        <taxon>Candidatus Sysuimicrobiales</taxon>
        <taxon>Candidatus Segetimicrobiaceae</taxon>
        <taxon>Candidatus Segetimicrobium</taxon>
    </lineage>
</organism>
<name>A0A537IL58_9BACT</name>
<dbReference type="PANTHER" id="PTHR13377:SF3">
    <property type="entry name" value="TRANSMEMBRANE PROTEIN 115"/>
    <property type="match status" value="1"/>
</dbReference>
<sequence>MRGPRARISELPGDCPVTWAVLGANVLTFVGSFMAGMSWSDLAFFPPSFLQRPWTAVTYPLIGTGGIVWVLIGGYVFWLFGGSLERSWGWRDYIVFLVLVSGSSAVALWLASVLTQRDALVAGFGMPLAAVTVAWAAINPFERVALYFVLPVEARWVGILAATAVLFSLPFPLGVFALAGCGVAWWYVRQGRYGLVRPAPPHPRRRLERTKRSLTLNPIAWYRRWRLRRQFMRLVKGSKEDDDDTLH</sequence>
<evidence type="ECO:0000256" key="5">
    <source>
        <dbReference type="SAM" id="Phobius"/>
    </source>
</evidence>
<dbReference type="EMBL" id="VBAP01000095">
    <property type="protein sequence ID" value="TMI72010.1"/>
    <property type="molecule type" value="Genomic_DNA"/>
</dbReference>
<dbReference type="GO" id="GO:0006890">
    <property type="term" value="P:retrograde vesicle-mediated transport, Golgi to endoplasmic reticulum"/>
    <property type="evidence" value="ECO:0007669"/>
    <property type="project" value="InterPro"/>
</dbReference>
<evidence type="ECO:0000256" key="3">
    <source>
        <dbReference type="ARBA" id="ARBA00022989"/>
    </source>
</evidence>
<evidence type="ECO:0000256" key="1">
    <source>
        <dbReference type="ARBA" id="ARBA00004141"/>
    </source>
</evidence>
<dbReference type="InterPro" id="IPR035952">
    <property type="entry name" value="Rhomboid-like_sf"/>
</dbReference>
<dbReference type="PANTHER" id="PTHR13377">
    <property type="entry name" value="PLACENTAL PROTEIN 6"/>
    <property type="match status" value="1"/>
</dbReference>
<dbReference type="SMART" id="SM01160">
    <property type="entry name" value="DUF1751"/>
    <property type="match status" value="1"/>
</dbReference>
<dbReference type="Proteomes" id="UP000318834">
    <property type="component" value="Unassembled WGS sequence"/>
</dbReference>
<feature type="transmembrane region" description="Helical" evidence="5">
    <location>
        <begin position="119"/>
        <end position="138"/>
    </location>
</feature>
<evidence type="ECO:0000256" key="2">
    <source>
        <dbReference type="ARBA" id="ARBA00022692"/>
    </source>
</evidence>
<dbReference type="Pfam" id="PF08551">
    <property type="entry name" value="DUF1751"/>
    <property type="match status" value="1"/>
</dbReference>
<dbReference type="Gene3D" id="1.20.1540.10">
    <property type="entry name" value="Rhomboid-like"/>
    <property type="match status" value="1"/>
</dbReference>
<feature type="transmembrane region" description="Helical" evidence="5">
    <location>
        <begin position="20"/>
        <end position="39"/>
    </location>
</feature>
<evidence type="ECO:0000313" key="6">
    <source>
        <dbReference type="EMBL" id="TMI72010.1"/>
    </source>
</evidence>
<reference evidence="6 7" key="1">
    <citation type="journal article" date="2019" name="Nat. Microbiol.">
        <title>Mediterranean grassland soil C-N compound turnover is dependent on rainfall and depth, and is mediated by genomically divergent microorganisms.</title>
        <authorList>
            <person name="Diamond S."/>
            <person name="Andeer P.F."/>
            <person name="Li Z."/>
            <person name="Crits-Christoph A."/>
            <person name="Burstein D."/>
            <person name="Anantharaman K."/>
            <person name="Lane K.R."/>
            <person name="Thomas B.C."/>
            <person name="Pan C."/>
            <person name="Northen T.R."/>
            <person name="Banfield J.F."/>
        </authorList>
    </citation>
    <scope>NUCLEOTIDE SEQUENCE [LARGE SCALE GENOMIC DNA]</scope>
    <source>
        <strain evidence="6">NP_8</strain>
    </source>
</reference>
<keyword evidence="2 5" id="KW-0812">Transmembrane</keyword>
<dbReference type="SUPFAM" id="SSF144091">
    <property type="entry name" value="Rhomboid-like"/>
    <property type="match status" value="1"/>
</dbReference>
<keyword evidence="4 5" id="KW-0472">Membrane</keyword>
<protein>
    <submittedName>
        <fullName evidence="6">DUF1751 domain-containing protein</fullName>
    </submittedName>
</protein>
<evidence type="ECO:0000313" key="7">
    <source>
        <dbReference type="Proteomes" id="UP000318834"/>
    </source>
</evidence>
<feature type="transmembrane region" description="Helical" evidence="5">
    <location>
        <begin position="93"/>
        <end position="113"/>
    </location>
</feature>
<accession>A0A537IL58</accession>
<feature type="transmembrane region" description="Helical" evidence="5">
    <location>
        <begin position="145"/>
        <end position="165"/>
    </location>
</feature>
<dbReference type="AlphaFoldDB" id="A0A537IL58"/>
<keyword evidence="3 5" id="KW-1133">Transmembrane helix</keyword>
<evidence type="ECO:0000256" key="4">
    <source>
        <dbReference type="ARBA" id="ARBA00023136"/>
    </source>
</evidence>
<comment type="caution">
    <text evidence="6">The sequence shown here is derived from an EMBL/GenBank/DDBJ whole genome shotgun (WGS) entry which is preliminary data.</text>
</comment>
<gene>
    <name evidence="6" type="ORF">E6H05_11680</name>
</gene>
<feature type="transmembrane region" description="Helical" evidence="5">
    <location>
        <begin position="171"/>
        <end position="188"/>
    </location>
</feature>